<sequence length="439" mass="47931">MSSSSYSGRDAPNPLRPYYISPSIGQPPDSNSYQTFSSGNRNALPAPPKQPFSSARDMLSDLDYSDYLSDSSPSVMDMMQELLDQALWKYTSVLLAQPFEVAKMVLQCQIAAPRSGAIAGSIGVRGQRPTYTDDRLYPDSDGSDFDEPSSYFTPSVPISCPSRSPTTRSGHRRRTPSQTISATSPTTSPSRSHKLALHRQDSLLEVLSQLWQKESAWGVWKGTNTSFIYSVLYKTIECWTRSLLAALLSIPDPGLLPSSALGIGSLDIADSPSPWASLGIAVAAAGIAGVLLSPLDTIRTRTPLFIRQKLHLDPIQTPTPYSLLTFLSHVGELFVRLPLETVLRRGQMDYVMRNDPTVVTVVDVGPYDGVFGTMWWIVKEERLGVGGEEKFSINARKRRKGQGVEGLWRGWRVGMWGLLGVWGAAALGGAHGAGQCGEF</sequence>
<keyword evidence="3" id="KW-0677">Repeat</keyword>
<accession>A0A9P8LDK1</accession>
<organism evidence="8 9">
    <name type="scientific">Trichoglossum hirsutum</name>
    <dbReference type="NCBI Taxonomy" id="265104"/>
    <lineage>
        <taxon>Eukaryota</taxon>
        <taxon>Fungi</taxon>
        <taxon>Dikarya</taxon>
        <taxon>Ascomycota</taxon>
        <taxon>Pezizomycotina</taxon>
        <taxon>Geoglossomycetes</taxon>
        <taxon>Geoglossales</taxon>
        <taxon>Geoglossaceae</taxon>
        <taxon>Trichoglossum</taxon>
    </lineage>
</organism>
<evidence type="ECO:0000256" key="3">
    <source>
        <dbReference type="ARBA" id="ARBA00022737"/>
    </source>
</evidence>
<keyword evidence="5" id="KW-1133">Transmembrane helix</keyword>
<keyword evidence="6" id="KW-0472">Membrane</keyword>
<name>A0A9P8LDK1_9PEZI</name>
<dbReference type="EMBL" id="JAGHQM010000408">
    <property type="protein sequence ID" value="KAH0562127.1"/>
    <property type="molecule type" value="Genomic_DNA"/>
</dbReference>
<proteinExistence type="predicted"/>
<dbReference type="SUPFAM" id="SSF103506">
    <property type="entry name" value="Mitochondrial carrier"/>
    <property type="match status" value="1"/>
</dbReference>
<evidence type="ECO:0000256" key="6">
    <source>
        <dbReference type="ARBA" id="ARBA00023136"/>
    </source>
</evidence>
<dbReference type="InterPro" id="IPR023395">
    <property type="entry name" value="MCP_dom_sf"/>
</dbReference>
<dbReference type="GO" id="GO:0031966">
    <property type="term" value="C:mitochondrial membrane"/>
    <property type="evidence" value="ECO:0007669"/>
    <property type="project" value="UniProtKB-SubCell"/>
</dbReference>
<feature type="compositionally biased region" description="Polar residues" evidence="7">
    <location>
        <begin position="28"/>
        <end position="41"/>
    </location>
</feature>
<dbReference type="PANTHER" id="PTHR24089">
    <property type="entry name" value="SOLUTE CARRIER FAMILY 25"/>
    <property type="match status" value="1"/>
</dbReference>
<dbReference type="Proteomes" id="UP000750711">
    <property type="component" value="Unassembled WGS sequence"/>
</dbReference>
<keyword evidence="4" id="KW-0496">Mitochondrion</keyword>
<evidence type="ECO:0000256" key="1">
    <source>
        <dbReference type="ARBA" id="ARBA00004325"/>
    </source>
</evidence>
<feature type="compositionally biased region" description="Low complexity" evidence="7">
    <location>
        <begin position="176"/>
        <end position="190"/>
    </location>
</feature>
<evidence type="ECO:0000313" key="8">
    <source>
        <dbReference type="EMBL" id="KAH0562127.1"/>
    </source>
</evidence>
<comment type="caution">
    <text evidence="8">The sequence shown here is derived from an EMBL/GenBank/DDBJ whole genome shotgun (WGS) entry which is preliminary data.</text>
</comment>
<keyword evidence="9" id="KW-1185">Reference proteome</keyword>
<evidence type="ECO:0000256" key="4">
    <source>
        <dbReference type="ARBA" id="ARBA00022792"/>
    </source>
</evidence>
<evidence type="ECO:0000256" key="7">
    <source>
        <dbReference type="SAM" id="MobiDB-lite"/>
    </source>
</evidence>
<feature type="region of interest" description="Disordered" evidence="7">
    <location>
        <begin position="121"/>
        <end position="194"/>
    </location>
</feature>
<dbReference type="AlphaFoldDB" id="A0A9P8LDK1"/>
<evidence type="ECO:0000256" key="2">
    <source>
        <dbReference type="ARBA" id="ARBA00022692"/>
    </source>
</evidence>
<feature type="region of interest" description="Disordered" evidence="7">
    <location>
        <begin position="1"/>
        <end position="52"/>
    </location>
</feature>
<evidence type="ECO:0000256" key="5">
    <source>
        <dbReference type="ARBA" id="ARBA00022989"/>
    </source>
</evidence>
<reference evidence="8" key="1">
    <citation type="submission" date="2021-03" db="EMBL/GenBank/DDBJ databases">
        <title>Comparative genomics and phylogenomic investigation of the class Geoglossomycetes provide insights into ecological specialization and systematics.</title>
        <authorList>
            <person name="Melie T."/>
            <person name="Pirro S."/>
            <person name="Miller A.N."/>
            <person name="Quandt A."/>
        </authorList>
    </citation>
    <scope>NUCLEOTIDE SEQUENCE</scope>
    <source>
        <strain evidence="8">CAQ_001_2017</strain>
    </source>
</reference>
<keyword evidence="4" id="KW-0999">Mitochondrion inner membrane</keyword>
<evidence type="ECO:0000313" key="9">
    <source>
        <dbReference type="Proteomes" id="UP000750711"/>
    </source>
</evidence>
<comment type="subcellular location">
    <subcellularLocation>
        <location evidence="1">Mitochondrion membrane</location>
    </subcellularLocation>
</comment>
<dbReference type="Gene3D" id="1.50.40.10">
    <property type="entry name" value="Mitochondrial carrier domain"/>
    <property type="match status" value="1"/>
</dbReference>
<protein>
    <recommendedName>
        <fullName evidence="10">Mitochondrial carrier</fullName>
    </recommendedName>
</protein>
<keyword evidence="2" id="KW-0812">Transmembrane</keyword>
<evidence type="ECO:0008006" key="10">
    <source>
        <dbReference type="Google" id="ProtNLM"/>
    </source>
</evidence>
<gene>
    <name evidence="8" type="ORF">GP486_003178</name>
</gene>